<dbReference type="SUPFAM" id="SSF54637">
    <property type="entry name" value="Thioesterase/thiol ester dehydrase-isomerase"/>
    <property type="match status" value="1"/>
</dbReference>
<dbReference type="Gene3D" id="3.10.129.10">
    <property type="entry name" value="Hotdog Thioesterase"/>
    <property type="match status" value="1"/>
</dbReference>
<comment type="subcellular location">
    <subcellularLocation>
        <location evidence="1 9">Cytoplasm</location>
    </subcellularLocation>
</comment>
<comment type="similarity">
    <text evidence="2 9">Belongs to the thioester dehydratase family. FabZ subfamily.</text>
</comment>
<dbReference type="GO" id="GO:0019171">
    <property type="term" value="F:(3R)-hydroxyacyl-[acyl-carrier-protein] dehydratase activity"/>
    <property type="evidence" value="ECO:0007669"/>
    <property type="project" value="UniProtKB-EC"/>
</dbReference>
<dbReference type="EMBL" id="CP089977">
    <property type="protein sequence ID" value="UXZ05125.1"/>
    <property type="molecule type" value="Genomic_DNA"/>
</dbReference>
<dbReference type="InterPro" id="IPR029069">
    <property type="entry name" value="HotDog_dom_sf"/>
</dbReference>
<comment type="function">
    <text evidence="8 9">Involved in unsaturated fatty acids biosynthesis. Catalyzes the dehydration of short chain beta-hydroxyacyl-ACPs and long chain saturated and unsaturated beta-hydroxyacyl-ACPs.</text>
</comment>
<keyword evidence="11" id="KW-1185">Reference proteome</keyword>
<name>A0ABY6F4W0_9GAMM</name>
<evidence type="ECO:0000256" key="3">
    <source>
        <dbReference type="ARBA" id="ARBA00022490"/>
    </source>
</evidence>
<evidence type="ECO:0000313" key="10">
    <source>
        <dbReference type="EMBL" id="UXZ05125.1"/>
    </source>
</evidence>
<keyword evidence="4 9" id="KW-0444">Lipid biosynthesis</keyword>
<keyword evidence="5 9" id="KW-0441">Lipid A biosynthesis</keyword>
<evidence type="ECO:0000256" key="5">
    <source>
        <dbReference type="ARBA" id="ARBA00022556"/>
    </source>
</evidence>
<accession>A0ABY6F4W0</accession>
<comment type="catalytic activity">
    <reaction evidence="9">
        <text>a (3R)-hydroxyacyl-[ACP] = a (2E)-enoyl-[ACP] + H2O</text>
        <dbReference type="Rhea" id="RHEA:13097"/>
        <dbReference type="Rhea" id="RHEA-COMP:9925"/>
        <dbReference type="Rhea" id="RHEA-COMP:9945"/>
        <dbReference type="ChEBI" id="CHEBI:15377"/>
        <dbReference type="ChEBI" id="CHEBI:78784"/>
        <dbReference type="ChEBI" id="CHEBI:78827"/>
        <dbReference type="EC" id="4.2.1.59"/>
    </reaction>
</comment>
<evidence type="ECO:0000256" key="6">
    <source>
        <dbReference type="ARBA" id="ARBA00023098"/>
    </source>
</evidence>
<evidence type="ECO:0000256" key="7">
    <source>
        <dbReference type="ARBA" id="ARBA00023239"/>
    </source>
</evidence>
<gene>
    <name evidence="9 10" type="primary">fabZ</name>
    <name evidence="10" type="ORF">LU297_01335</name>
</gene>
<dbReference type="EC" id="4.2.1.59" evidence="9"/>
<keyword evidence="3 9" id="KW-0963">Cytoplasm</keyword>
<reference evidence="10" key="1">
    <citation type="submission" date="2021-12" db="EMBL/GenBank/DDBJ databases">
        <title>taxonomy of Moraxella sp. ZY201224.</title>
        <authorList>
            <person name="Li F."/>
        </authorList>
    </citation>
    <scope>NUCLEOTIDE SEQUENCE</scope>
    <source>
        <strain evidence="10">ZY201224</strain>
    </source>
</reference>
<organism evidence="10 11">
    <name type="scientific">Moraxella nasicaprae</name>
    <dbReference type="NCBI Taxonomy" id="2904122"/>
    <lineage>
        <taxon>Bacteria</taxon>
        <taxon>Pseudomonadati</taxon>
        <taxon>Pseudomonadota</taxon>
        <taxon>Gammaproteobacteria</taxon>
        <taxon>Moraxellales</taxon>
        <taxon>Moraxellaceae</taxon>
        <taxon>Moraxella</taxon>
    </lineage>
</organism>
<dbReference type="PANTHER" id="PTHR30272:SF1">
    <property type="entry name" value="3-HYDROXYACYL-[ACYL-CARRIER-PROTEIN] DEHYDRATASE"/>
    <property type="match status" value="1"/>
</dbReference>
<dbReference type="Proteomes" id="UP001063782">
    <property type="component" value="Chromosome"/>
</dbReference>
<evidence type="ECO:0000256" key="1">
    <source>
        <dbReference type="ARBA" id="ARBA00004496"/>
    </source>
</evidence>
<keyword evidence="6 9" id="KW-0443">Lipid metabolism</keyword>
<dbReference type="NCBIfam" id="TIGR01750">
    <property type="entry name" value="fabZ"/>
    <property type="match status" value="1"/>
</dbReference>
<proteinExistence type="inferred from homology"/>
<dbReference type="NCBIfam" id="NF000582">
    <property type="entry name" value="PRK00006.1"/>
    <property type="match status" value="1"/>
</dbReference>
<dbReference type="CDD" id="cd01288">
    <property type="entry name" value="FabZ"/>
    <property type="match status" value="1"/>
</dbReference>
<evidence type="ECO:0000256" key="8">
    <source>
        <dbReference type="ARBA" id="ARBA00025049"/>
    </source>
</evidence>
<evidence type="ECO:0000256" key="2">
    <source>
        <dbReference type="ARBA" id="ARBA00009174"/>
    </source>
</evidence>
<dbReference type="PANTHER" id="PTHR30272">
    <property type="entry name" value="3-HYDROXYACYL-[ACYL-CARRIER-PROTEIN] DEHYDRATASE"/>
    <property type="match status" value="1"/>
</dbReference>
<evidence type="ECO:0000313" key="11">
    <source>
        <dbReference type="Proteomes" id="UP001063782"/>
    </source>
</evidence>
<dbReference type="InterPro" id="IPR013114">
    <property type="entry name" value="FabA_FabZ"/>
</dbReference>
<feature type="active site" evidence="9">
    <location>
        <position position="74"/>
    </location>
</feature>
<keyword evidence="7 9" id="KW-0456">Lyase</keyword>
<evidence type="ECO:0000256" key="9">
    <source>
        <dbReference type="HAMAP-Rule" id="MF_00406"/>
    </source>
</evidence>
<sequence length="176" mass="19865">MSVSLIDYELLNETDIQQLAERGVALPMQYDQLKHYLPHRYPFMLIDRVTACRPDEWITGYKNISINEELFNGHFPDNPIMPGVLMVEAMAQLSGILGFISAGQTSEDGYLYLFAGVDKVRFKKLVTPGDQLVIRSKTIMNKRDIYKFACTAHVDGQLACSAEIMIARQKVDGMNA</sequence>
<dbReference type="RefSeq" id="WP_263076625.1">
    <property type="nucleotide sequence ID" value="NZ_CP089977.1"/>
</dbReference>
<dbReference type="HAMAP" id="MF_00406">
    <property type="entry name" value="FabZ"/>
    <property type="match status" value="1"/>
</dbReference>
<dbReference type="InterPro" id="IPR010084">
    <property type="entry name" value="FabZ"/>
</dbReference>
<evidence type="ECO:0000256" key="4">
    <source>
        <dbReference type="ARBA" id="ARBA00022516"/>
    </source>
</evidence>
<protein>
    <recommendedName>
        <fullName evidence="9">3-hydroxyacyl-[acyl-carrier-protein] dehydratase FabZ</fullName>
        <ecNumber evidence="9">4.2.1.59</ecNumber>
    </recommendedName>
    <alternativeName>
        <fullName evidence="9">(3R)-hydroxymyristoyl-[acyl-carrier-protein] dehydratase</fullName>
        <shortName evidence="9">(3R)-hydroxymyristoyl-ACP dehydrase</shortName>
    </alternativeName>
    <alternativeName>
        <fullName evidence="9">Beta-hydroxyacyl-ACP dehydratase</fullName>
    </alternativeName>
</protein>
<dbReference type="Pfam" id="PF07977">
    <property type="entry name" value="FabA"/>
    <property type="match status" value="1"/>
</dbReference>